<evidence type="ECO:0008006" key="3">
    <source>
        <dbReference type="Google" id="ProtNLM"/>
    </source>
</evidence>
<proteinExistence type="predicted"/>
<protein>
    <recommendedName>
        <fullName evidence="3">Phage tail protein</fullName>
    </recommendedName>
</protein>
<gene>
    <name evidence="1" type="ORF">AL504_09510</name>
</gene>
<dbReference type="Proteomes" id="UP000060602">
    <property type="component" value="Chromosome"/>
</dbReference>
<name>A0A109XVZ5_ALCXX</name>
<sequence length="114" mass="12514">MATFPTYARIIDAGYSKKSDYGVLRTDMDGGIAKQRPRWTTPIITRGVTILVQSVEDRDAFDAWMADEIGGGAGWFDWTDESGVLKQARIVSGEVSWTTPGVVWTGQARLETVG</sequence>
<evidence type="ECO:0000313" key="2">
    <source>
        <dbReference type="Proteomes" id="UP000060602"/>
    </source>
</evidence>
<accession>A0A109XVZ5</accession>
<reference evidence="2" key="1">
    <citation type="submission" date="2015-12" db="EMBL/GenBank/DDBJ databases">
        <title>FDA dAtabase for Regulatory Grade micrObial Sequences (FDA-ARGOS): Supporting development and validation of Infectious Disease Dx tests.</title>
        <authorList>
            <person name="Case J."/>
            <person name="Tallon L."/>
            <person name="Sadzewicz L."/>
            <person name="Sengamalay N."/>
            <person name="Ott S."/>
            <person name="Godinez A."/>
            <person name="Nagaraj S."/>
            <person name="Nadendla S."/>
            <person name="Sichtig H."/>
        </authorList>
    </citation>
    <scope>NUCLEOTIDE SEQUENCE [LARGE SCALE GENOMIC DNA]</scope>
    <source>
        <strain evidence="2">FDAARGOS_147</strain>
    </source>
</reference>
<organism evidence="1 2">
    <name type="scientific">Alcaligenes xylosoxydans xylosoxydans</name>
    <name type="common">Achromobacter xylosoxidans</name>
    <dbReference type="NCBI Taxonomy" id="85698"/>
    <lineage>
        <taxon>Bacteria</taxon>
        <taxon>Pseudomonadati</taxon>
        <taxon>Pseudomonadota</taxon>
        <taxon>Betaproteobacteria</taxon>
        <taxon>Burkholderiales</taxon>
        <taxon>Alcaligenaceae</taxon>
        <taxon>Achromobacter</taxon>
    </lineage>
</organism>
<dbReference type="EMBL" id="CP014060">
    <property type="protein sequence ID" value="AMG36245.1"/>
    <property type="molecule type" value="Genomic_DNA"/>
</dbReference>
<dbReference type="RefSeq" id="WP_061071919.1">
    <property type="nucleotide sequence ID" value="NZ_CP014060.2"/>
</dbReference>
<evidence type="ECO:0000313" key="1">
    <source>
        <dbReference type="EMBL" id="AMG36245.1"/>
    </source>
</evidence>
<dbReference type="AlphaFoldDB" id="A0A109XVZ5"/>